<evidence type="ECO:0000256" key="1">
    <source>
        <dbReference type="ARBA" id="ARBA00006738"/>
    </source>
</evidence>
<dbReference type="InterPro" id="IPR011335">
    <property type="entry name" value="Restrct_endonuc-II-like"/>
</dbReference>
<gene>
    <name evidence="3" type="ORF">A8V01_18315</name>
</gene>
<name>A0A2K2G1E2_9SPHN</name>
<dbReference type="Gene3D" id="3.40.1350.10">
    <property type="match status" value="1"/>
</dbReference>
<dbReference type="GO" id="GO:0003676">
    <property type="term" value="F:nucleic acid binding"/>
    <property type="evidence" value="ECO:0007669"/>
    <property type="project" value="InterPro"/>
</dbReference>
<dbReference type="OrthoDB" id="9812968at2"/>
<protein>
    <recommendedName>
        <fullName evidence="2">UPF0102 protein A8V01_18315</fullName>
    </recommendedName>
</protein>
<accession>A0A2K2G1E2</accession>
<dbReference type="EMBL" id="LYMM01000030">
    <property type="protein sequence ID" value="PNU04870.1"/>
    <property type="molecule type" value="Genomic_DNA"/>
</dbReference>
<evidence type="ECO:0000313" key="4">
    <source>
        <dbReference type="Proteomes" id="UP000236327"/>
    </source>
</evidence>
<evidence type="ECO:0000256" key="2">
    <source>
        <dbReference type="HAMAP-Rule" id="MF_00048"/>
    </source>
</evidence>
<organism evidence="3 4">
    <name type="scientific">Novosphingobium guangzhouense</name>
    <dbReference type="NCBI Taxonomy" id="1850347"/>
    <lineage>
        <taxon>Bacteria</taxon>
        <taxon>Pseudomonadati</taxon>
        <taxon>Pseudomonadota</taxon>
        <taxon>Alphaproteobacteria</taxon>
        <taxon>Sphingomonadales</taxon>
        <taxon>Sphingomonadaceae</taxon>
        <taxon>Novosphingobium</taxon>
    </lineage>
</organism>
<dbReference type="Proteomes" id="UP000236327">
    <property type="component" value="Unassembled WGS sequence"/>
</dbReference>
<reference evidence="3 4" key="1">
    <citation type="submission" date="2016-05" db="EMBL/GenBank/DDBJ databases">
        <title>Complete genome sequence of Novosphingobium guangzhouense SA925(T).</title>
        <authorList>
            <person name="Sha S."/>
        </authorList>
    </citation>
    <scope>NUCLEOTIDE SEQUENCE [LARGE SCALE GENOMIC DNA]</scope>
    <source>
        <strain evidence="3 4">SA925</strain>
    </source>
</reference>
<keyword evidence="4" id="KW-1185">Reference proteome</keyword>
<dbReference type="SUPFAM" id="SSF52980">
    <property type="entry name" value="Restriction endonuclease-like"/>
    <property type="match status" value="1"/>
</dbReference>
<sequence length="121" mass="13970">MSDRRRRAEQRGRRGEWIAGVWLWLTGWRIVGRRVKTRIGEVDLVARRGRTVCFVEVKWRASRADLATAIDARRLQRVADAARLIAPRYARPGDDQRIDVILIAPGCRPRRITNAWQPGAM</sequence>
<dbReference type="PANTHER" id="PTHR34039">
    <property type="entry name" value="UPF0102 PROTEIN YRAN"/>
    <property type="match status" value="1"/>
</dbReference>
<proteinExistence type="inferred from homology"/>
<comment type="caution">
    <text evidence="3">The sequence shown here is derived from an EMBL/GenBank/DDBJ whole genome shotgun (WGS) entry which is preliminary data.</text>
</comment>
<comment type="similarity">
    <text evidence="1 2">Belongs to the UPF0102 family.</text>
</comment>
<dbReference type="InterPro" id="IPR003509">
    <property type="entry name" value="UPF0102_YraN-like"/>
</dbReference>
<evidence type="ECO:0000313" key="3">
    <source>
        <dbReference type="EMBL" id="PNU04870.1"/>
    </source>
</evidence>
<dbReference type="HAMAP" id="MF_00048">
    <property type="entry name" value="UPF0102"/>
    <property type="match status" value="1"/>
</dbReference>
<dbReference type="AlphaFoldDB" id="A0A2K2G1E2"/>
<dbReference type="RefSeq" id="WP_103095899.1">
    <property type="nucleotide sequence ID" value="NZ_LYMM01000030.1"/>
</dbReference>
<dbReference type="InterPro" id="IPR011856">
    <property type="entry name" value="tRNA_endonuc-like_dom_sf"/>
</dbReference>
<dbReference type="Pfam" id="PF02021">
    <property type="entry name" value="UPF0102"/>
    <property type="match status" value="1"/>
</dbReference>
<dbReference type="PANTHER" id="PTHR34039:SF1">
    <property type="entry name" value="UPF0102 PROTEIN YRAN"/>
    <property type="match status" value="1"/>
</dbReference>